<dbReference type="EMBL" id="BLAU01000001">
    <property type="protein sequence ID" value="GET22344.1"/>
    <property type="molecule type" value="Genomic_DNA"/>
</dbReference>
<keyword evidence="9" id="KW-0031">Aminopeptidase</keyword>
<evidence type="ECO:0000313" key="11">
    <source>
        <dbReference type="Proteomes" id="UP000396862"/>
    </source>
</evidence>
<dbReference type="FunFam" id="3.40.50.1820:FF:000028">
    <property type="entry name" value="S9 family peptidase"/>
    <property type="match status" value="1"/>
</dbReference>
<comment type="similarity">
    <text evidence="1">Belongs to the peptidase S9C family.</text>
</comment>
<dbReference type="InterPro" id="IPR011042">
    <property type="entry name" value="6-blade_b-propeller_TolB-like"/>
</dbReference>
<name>A0A2P8C7K1_9BACT</name>
<keyword evidence="2" id="KW-0645">Protease</keyword>
<reference evidence="8 11" key="2">
    <citation type="submission" date="2019-10" db="EMBL/GenBank/DDBJ databases">
        <title>Prolixibacter strains distinguished by the presence of nitrate reductase genes were adept at nitrate-dependent anaerobic corrosion of metallic iron and carbon steel.</title>
        <authorList>
            <person name="Iino T."/>
            <person name="Shono N."/>
            <person name="Ito K."/>
            <person name="Nakamura R."/>
            <person name="Sueoka K."/>
            <person name="Harayama S."/>
            <person name="Ohkuma M."/>
        </authorList>
    </citation>
    <scope>NUCLEOTIDE SEQUENCE [LARGE SCALE GENOMIC DNA]</scope>
    <source>
        <strain evidence="8 11">MIC1-1</strain>
    </source>
</reference>
<protein>
    <submittedName>
        <fullName evidence="9">Dipeptidyl aminopeptidase/acylaminoacyl peptidase</fullName>
    </submittedName>
    <submittedName>
        <fullName evidence="8">Peptidase S9</fullName>
    </submittedName>
</protein>
<keyword evidence="11" id="KW-1185">Reference proteome</keyword>
<dbReference type="InterPro" id="IPR001375">
    <property type="entry name" value="Peptidase_S9_cat"/>
</dbReference>
<dbReference type="Proteomes" id="UP000396862">
    <property type="component" value="Unassembled WGS sequence"/>
</dbReference>
<reference evidence="9 10" key="1">
    <citation type="submission" date="2018-03" db="EMBL/GenBank/DDBJ databases">
        <title>Genomic Encyclopedia of Archaeal and Bacterial Type Strains, Phase II (KMG-II): from individual species to whole genera.</title>
        <authorList>
            <person name="Goeker M."/>
        </authorList>
    </citation>
    <scope>NUCLEOTIDE SEQUENCE [LARGE SCALE GENOMIC DNA]</scope>
    <source>
        <strain evidence="9 10">DSM 27267</strain>
    </source>
</reference>
<dbReference type="Proteomes" id="UP000240621">
    <property type="component" value="Unassembled WGS sequence"/>
</dbReference>
<dbReference type="GO" id="GO:0006508">
    <property type="term" value="P:proteolysis"/>
    <property type="evidence" value="ECO:0007669"/>
    <property type="project" value="UniProtKB-KW"/>
</dbReference>
<evidence type="ECO:0000313" key="9">
    <source>
        <dbReference type="EMBL" id="PSK80942.1"/>
    </source>
</evidence>
<dbReference type="PANTHER" id="PTHR42776:SF13">
    <property type="entry name" value="DIPEPTIDYL-PEPTIDASE 5"/>
    <property type="match status" value="1"/>
</dbReference>
<sequence>MKRILYLFVMVFLFTAEAAFPQKSAFTIADLYKVRHVGTPVVSPDGMRVAFTVTDYDMPKGKSMTDIYVMNADGSDVTPVTTDHKGNYNPIWTSDSKNLYYVSTASGAPQMVHYSFATGKSKQVTDFSMGVDAPVLSPNNKLIAFSAEVYPDCGANSECNARNDSLSHNGPIQAYVADHLLFRHWTQYAKGKYSHIIVFNTETGKYTDVTPGKFVSPVFMLGGGVGYNFSPDSKELCYASKHVEHPEASTNSDLFVVPVTGGTAKNITKENKAWDGWPIYSPDGKYIAYRTQSIPGYESAKFNIALYNRATGETKIITKDFDNWVDDFKWAPNSKSIFFSAEQEGGEPVYMVDLASDVITPVSGQRSIYGFDVASNGYLYYLATTIDKPAELFRMKTKGGTEEQLTNFNKELLSKVDFRPAEKMWVTGADNKQVQVFIVKPHNFDPSKKYPLILNVHGGPQGQWMDSFRGDWQVYPGAGYVVAFANPHGSTGRGQAYTREISGDWGGKPFEDLMKVTDALAKLSYVDSTRMGAMGWSYGGYMMNWFQAKTKRFKCLASMMGLYDLRSMWGATEELWFPNFDLKGQPWNSDLYKKFSPSEYVKNFATPTLIITGQKDFRVPYTQSIQYFSTLQTLGIPSRLIIFKNDGHWPNRVKSMPLYYDAHLDWFHKYLGGPAAPYDVHKMSLNQSFVNDK</sequence>
<dbReference type="Gene3D" id="2.120.10.30">
    <property type="entry name" value="TolB, C-terminal domain"/>
    <property type="match status" value="2"/>
</dbReference>
<dbReference type="InterPro" id="IPR011659">
    <property type="entry name" value="WD40"/>
</dbReference>
<dbReference type="Pfam" id="PF00326">
    <property type="entry name" value="Peptidase_S9"/>
    <property type="match status" value="1"/>
</dbReference>
<evidence type="ECO:0000259" key="7">
    <source>
        <dbReference type="Pfam" id="PF00326"/>
    </source>
</evidence>
<dbReference type="SUPFAM" id="SSF53474">
    <property type="entry name" value="alpha/beta-Hydrolases"/>
    <property type="match status" value="1"/>
</dbReference>
<dbReference type="PANTHER" id="PTHR42776">
    <property type="entry name" value="SERINE PEPTIDASE S9 FAMILY MEMBER"/>
    <property type="match status" value="1"/>
</dbReference>
<comment type="caution">
    <text evidence="9">The sequence shown here is derived from an EMBL/GenBank/DDBJ whole genome shotgun (WGS) entry which is preliminary data.</text>
</comment>
<evidence type="ECO:0000313" key="8">
    <source>
        <dbReference type="EMBL" id="GET22344.1"/>
    </source>
</evidence>
<dbReference type="RefSeq" id="WP_106543540.1">
    <property type="nucleotide sequence ID" value="NZ_BLAU01000001.1"/>
</dbReference>
<dbReference type="GO" id="GO:0004177">
    <property type="term" value="F:aminopeptidase activity"/>
    <property type="evidence" value="ECO:0007669"/>
    <property type="project" value="UniProtKB-KW"/>
</dbReference>
<dbReference type="OrthoDB" id="9812921at2"/>
<gene>
    <name evidence="9" type="ORF">CLV93_11277</name>
    <name evidence="8" type="ORF">JCM18694_25900</name>
</gene>
<keyword evidence="3 6" id="KW-0732">Signal</keyword>
<evidence type="ECO:0000256" key="4">
    <source>
        <dbReference type="ARBA" id="ARBA00022801"/>
    </source>
</evidence>
<dbReference type="EMBL" id="PYGC01000012">
    <property type="protein sequence ID" value="PSK80942.1"/>
    <property type="molecule type" value="Genomic_DNA"/>
</dbReference>
<dbReference type="Pfam" id="PF07676">
    <property type="entry name" value="PD40"/>
    <property type="match status" value="2"/>
</dbReference>
<dbReference type="Gene3D" id="3.40.50.1820">
    <property type="entry name" value="alpha/beta hydrolase"/>
    <property type="match status" value="1"/>
</dbReference>
<evidence type="ECO:0000256" key="1">
    <source>
        <dbReference type="ARBA" id="ARBA00010040"/>
    </source>
</evidence>
<proteinExistence type="inferred from homology"/>
<dbReference type="InterPro" id="IPR029058">
    <property type="entry name" value="AB_hydrolase_fold"/>
</dbReference>
<keyword evidence="4" id="KW-0378">Hydrolase</keyword>
<evidence type="ECO:0000256" key="2">
    <source>
        <dbReference type="ARBA" id="ARBA00022670"/>
    </source>
</evidence>
<evidence type="ECO:0000256" key="5">
    <source>
        <dbReference type="ARBA" id="ARBA00022825"/>
    </source>
</evidence>
<accession>A0A2P8C7K1</accession>
<dbReference type="AlphaFoldDB" id="A0A2P8C7K1"/>
<keyword evidence="5" id="KW-0720">Serine protease</keyword>
<feature type="chain" id="PRO_5015189483" evidence="6">
    <location>
        <begin position="19"/>
        <end position="693"/>
    </location>
</feature>
<evidence type="ECO:0000256" key="6">
    <source>
        <dbReference type="SAM" id="SignalP"/>
    </source>
</evidence>
<dbReference type="GO" id="GO:0004252">
    <property type="term" value="F:serine-type endopeptidase activity"/>
    <property type="evidence" value="ECO:0007669"/>
    <property type="project" value="TreeGrafter"/>
</dbReference>
<feature type="signal peptide" evidence="6">
    <location>
        <begin position="1"/>
        <end position="18"/>
    </location>
</feature>
<feature type="domain" description="Peptidase S9 prolyl oligopeptidase catalytic" evidence="7">
    <location>
        <begin position="468"/>
        <end position="672"/>
    </location>
</feature>
<dbReference type="SUPFAM" id="SSF82171">
    <property type="entry name" value="DPP6 N-terminal domain-like"/>
    <property type="match status" value="1"/>
</dbReference>
<evidence type="ECO:0000256" key="3">
    <source>
        <dbReference type="ARBA" id="ARBA00022729"/>
    </source>
</evidence>
<organism evidence="9 10">
    <name type="scientific">Prolixibacter denitrificans</name>
    <dbReference type="NCBI Taxonomy" id="1541063"/>
    <lineage>
        <taxon>Bacteria</taxon>
        <taxon>Pseudomonadati</taxon>
        <taxon>Bacteroidota</taxon>
        <taxon>Bacteroidia</taxon>
        <taxon>Marinilabiliales</taxon>
        <taxon>Prolixibacteraceae</taxon>
        <taxon>Prolixibacter</taxon>
    </lineage>
</organism>
<evidence type="ECO:0000313" key="10">
    <source>
        <dbReference type="Proteomes" id="UP000240621"/>
    </source>
</evidence>